<dbReference type="InterPro" id="IPR031314">
    <property type="entry name" value="DNK_dom"/>
</dbReference>
<evidence type="ECO:0000313" key="3">
    <source>
        <dbReference type="Proteomes" id="UP001217089"/>
    </source>
</evidence>
<dbReference type="PANTHER" id="PTHR10513">
    <property type="entry name" value="DEOXYNUCLEOSIDE KINASE"/>
    <property type="match status" value="1"/>
</dbReference>
<dbReference type="PANTHER" id="PTHR10513:SF24">
    <property type="entry name" value="THYMIDINE KINASE 2, MITOCHONDRIAL"/>
    <property type="match status" value="1"/>
</dbReference>
<proteinExistence type="predicted"/>
<dbReference type="InterPro" id="IPR027417">
    <property type="entry name" value="P-loop_NTPase"/>
</dbReference>
<reference evidence="2 3" key="1">
    <citation type="submission" date="2022-12" db="EMBL/GenBank/DDBJ databases">
        <title>Chromosome-level genome of Tegillarca granosa.</title>
        <authorList>
            <person name="Kim J."/>
        </authorList>
    </citation>
    <scope>NUCLEOTIDE SEQUENCE [LARGE SCALE GENOMIC DNA]</scope>
    <source>
        <strain evidence="2">Teg-2019</strain>
        <tissue evidence="2">Adductor muscle</tissue>
    </source>
</reference>
<dbReference type="CDD" id="cd01673">
    <property type="entry name" value="dNK"/>
    <property type="match status" value="1"/>
</dbReference>
<evidence type="ECO:0000313" key="2">
    <source>
        <dbReference type="EMBL" id="KAJ8318000.1"/>
    </source>
</evidence>
<dbReference type="EMBL" id="JARBDR010000214">
    <property type="protein sequence ID" value="KAJ8318000.1"/>
    <property type="molecule type" value="Genomic_DNA"/>
</dbReference>
<dbReference type="Gene3D" id="3.40.50.300">
    <property type="entry name" value="P-loop containing nucleotide triphosphate hydrolases"/>
    <property type="match status" value="1"/>
</dbReference>
<sequence length="314" mass="36453">MRMISMRCHHMGARVIGAKFTNRLRRYTLAVFLRLDLGGNTPYSTDNGPKNFLENNFLGSMLGSSELKRITGKDVRRAEEELKVLLPKGKSKYTVSIEGNIGCGKTTLLQYFKDSPFVEAIQEPVQQWTNVQGHNALHLLYQDPKRWSFSFNLYAQLTRIQMHVKPHSKPVKLLERSLYSTRYCFVENDYRHGTVNGLEYAILKNWFHFLTERENTDLDLIVYLKADPEVCFNRIKKRSRKEEAGVPFDLIQSLHDLHEEWLIKQKDKPPAPVLVLDANNEYSNMTRLYEDKRQEILCGFINNITAYTVCANAN</sequence>
<dbReference type="InterPro" id="IPR050566">
    <property type="entry name" value="Deoxyribonucleoside_kinase"/>
</dbReference>
<organism evidence="2 3">
    <name type="scientific">Tegillarca granosa</name>
    <name type="common">Malaysian cockle</name>
    <name type="synonym">Anadara granosa</name>
    <dbReference type="NCBI Taxonomy" id="220873"/>
    <lineage>
        <taxon>Eukaryota</taxon>
        <taxon>Metazoa</taxon>
        <taxon>Spiralia</taxon>
        <taxon>Lophotrochozoa</taxon>
        <taxon>Mollusca</taxon>
        <taxon>Bivalvia</taxon>
        <taxon>Autobranchia</taxon>
        <taxon>Pteriomorphia</taxon>
        <taxon>Arcoida</taxon>
        <taxon>Arcoidea</taxon>
        <taxon>Arcidae</taxon>
        <taxon>Tegillarca</taxon>
    </lineage>
</organism>
<comment type="caution">
    <text evidence="2">The sequence shown here is derived from an EMBL/GenBank/DDBJ whole genome shotgun (WGS) entry which is preliminary data.</text>
</comment>
<evidence type="ECO:0000259" key="1">
    <source>
        <dbReference type="Pfam" id="PF01712"/>
    </source>
</evidence>
<protein>
    <recommendedName>
        <fullName evidence="1">Deoxynucleoside kinase domain-containing protein</fullName>
    </recommendedName>
</protein>
<name>A0ABQ9FQK3_TEGGR</name>
<keyword evidence="3" id="KW-1185">Reference proteome</keyword>
<dbReference type="Pfam" id="PF01712">
    <property type="entry name" value="dNK"/>
    <property type="match status" value="1"/>
</dbReference>
<gene>
    <name evidence="2" type="ORF">KUTeg_003091</name>
</gene>
<dbReference type="SUPFAM" id="SSF52540">
    <property type="entry name" value="P-loop containing nucleoside triphosphate hydrolases"/>
    <property type="match status" value="1"/>
</dbReference>
<dbReference type="Proteomes" id="UP001217089">
    <property type="component" value="Unassembled WGS sequence"/>
</dbReference>
<feature type="domain" description="Deoxynucleoside kinase" evidence="1">
    <location>
        <begin position="95"/>
        <end position="290"/>
    </location>
</feature>
<accession>A0ABQ9FQK3</accession>